<evidence type="ECO:0000313" key="1">
    <source>
        <dbReference type="EMBL" id="JAH56686.1"/>
    </source>
</evidence>
<dbReference type="EMBL" id="GBXM01051891">
    <property type="protein sequence ID" value="JAH56686.1"/>
    <property type="molecule type" value="Transcribed_RNA"/>
</dbReference>
<name>A0A0E9TSZ4_ANGAN</name>
<protein>
    <submittedName>
        <fullName evidence="1">Uncharacterized protein</fullName>
    </submittedName>
</protein>
<organism evidence="1">
    <name type="scientific">Anguilla anguilla</name>
    <name type="common">European freshwater eel</name>
    <name type="synonym">Muraena anguilla</name>
    <dbReference type="NCBI Taxonomy" id="7936"/>
    <lineage>
        <taxon>Eukaryota</taxon>
        <taxon>Metazoa</taxon>
        <taxon>Chordata</taxon>
        <taxon>Craniata</taxon>
        <taxon>Vertebrata</taxon>
        <taxon>Euteleostomi</taxon>
        <taxon>Actinopterygii</taxon>
        <taxon>Neopterygii</taxon>
        <taxon>Teleostei</taxon>
        <taxon>Anguilliformes</taxon>
        <taxon>Anguillidae</taxon>
        <taxon>Anguilla</taxon>
    </lineage>
</organism>
<reference evidence="1" key="1">
    <citation type="submission" date="2014-11" db="EMBL/GenBank/DDBJ databases">
        <authorList>
            <person name="Amaro Gonzalez C."/>
        </authorList>
    </citation>
    <scope>NUCLEOTIDE SEQUENCE</scope>
</reference>
<proteinExistence type="predicted"/>
<accession>A0A0E9TSZ4</accession>
<sequence length="15" mass="1787">MTVVFKNCPFLWSSQ</sequence>
<reference evidence="1" key="2">
    <citation type="journal article" date="2015" name="Fish Shellfish Immunol.">
        <title>Early steps in the European eel (Anguilla anguilla)-Vibrio vulnificus interaction in the gills: Role of the RtxA13 toxin.</title>
        <authorList>
            <person name="Callol A."/>
            <person name="Pajuelo D."/>
            <person name="Ebbesson L."/>
            <person name="Teles M."/>
            <person name="MacKenzie S."/>
            <person name="Amaro C."/>
        </authorList>
    </citation>
    <scope>NUCLEOTIDE SEQUENCE</scope>
</reference>